<accession>A0ABR5BGQ5</accession>
<sequence length="102" mass="11438">WQKPSKNPNQSQRIGSKRADAKANSSQPDRKVLKTWGCSCRRIPLARVPIESTCIVSSTDQASIFIITLDPTAYPRNLNLFIDPKGTQPFEEVLEREAGRVL</sequence>
<proteinExistence type="predicted"/>
<name>A0ABR5BGQ5_CRYGA</name>
<dbReference type="Proteomes" id="UP000053800">
    <property type="component" value="Unassembled WGS sequence"/>
</dbReference>
<gene>
    <name evidence="2" type="ORF">I314_01828</name>
</gene>
<dbReference type="EMBL" id="KN848891">
    <property type="protein sequence ID" value="KIR68327.1"/>
    <property type="molecule type" value="Genomic_DNA"/>
</dbReference>
<protein>
    <submittedName>
        <fullName evidence="2">Uncharacterized protein</fullName>
    </submittedName>
</protein>
<reference evidence="2 3" key="1">
    <citation type="submission" date="2015-01" db="EMBL/GenBank/DDBJ databases">
        <title>The Genome Sequence of Cryptococcus gattii CA1873.</title>
        <authorList>
            <consortium name="The Broad Institute Genomics Platform"/>
            <person name="Cuomo C."/>
            <person name="Litvintseva A."/>
            <person name="Chen Y."/>
            <person name="Heitman J."/>
            <person name="Sun S."/>
            <person name="Springer D."/>
            <person name="Dromer F."/>
            <person name="Young S."/>
            <person name="Zeng Q."/>
            <person name="Gargeya S."/>
            <person name="Abouelleil A."/>
            <person name="Alvarado L."/>
            <person name="Chapman S.B."/>
            <person name="Gainer-Dewar J."/>
            <person name="Goldberg J."/>
            <person name="Griggs A."/>
            <person name="Gujja S."/>
            <person name="Hansen M."/>
            <person name="Howarth C."/>
            <person name="Imamovic A."/>
            <person name="Larimer J."/>
            <person name="Murphy C."/>
            <person name="Naylor J."/>
            <person name="Pearson M."/>
            <person name="Priest M."/>
            <person name="Roberts A."/>
            <person name="Saif S."/>
            <person name="Shea T."/>
            <person name="Sykes S."/>
            <person name="Wortman J."/>
            <person name="Nusbaum C."/>
            <person name="Birren B."/>
        </authorList>
    </citation>
    <scope>NUCLEOTIDE SEQUENCE [LARGE SCALE GENOMIC DNA]</scope>
    <source>
        <strain evidence="2 3">CA1873</strain>
    </source>
</reference>
<evidence type="ECO:0000256" key="1">
    <source>
        <dbReference type="SAM" id="MobiDB-lite"/>
    </source>
</evidence>
<organism evidence="2 3">
    <name type="scientific">Cryptococcus bacillisporus CA1873</name>
    <dbReference type="NCBI Taxonomy" id="1296111"/>
    <lineage>
        <taxon>Eukaryota</taxon>
        <taxon>Fungi</taxon>
        <taxon>Dikarya</taxon>
        <taxon>Basidiomycota</taxon>
        <taxon>Agaricomycotina</taxon>
        <taxon>Tremellomycetes</taxon>
        <taxon>Tremellales</taxon>
        <taxon>Cryptococcaceae</taxon>
        <taxon>Cryptococcus</taxon>
        <taxon>Cryptococcus gattii species complex</taxon>
    </lineage>
</organism>
<feature type="non-terminal residue" evidence="2">
    <location>
        <position position="1"/>
    </location>
</feature>
<evidence type="ECO:0000313" key="2">
    <source>
        <dbReference type="EMBL" id="KIR68327.1"/>
    </source>
</evidence>
<feature type="non-terminal residue" evidence="2">
    <location>
        <position position="102"/>
    </location>
</feature>
<feature type="region of interest" description="Disordered" evidence="1">
    <location>
        <begin position="1"/>
        <end position="28"/>
    </location>
</feature>
<evidence type="ECO:0000313" key="3">
    <source>
        <dbReference type="Proteomes" id="UP000053800"/>
    </source>
</evidence>
<feature type="compositionally biased region" description="Polar residues" evidence="1">
    <location>
        <begin position="1"/>
        <end position="14"/>
    </location>
</feature>
<keyword evidence="3" id="KW-1185">Reference proteome</keyword>